<evidence type="ECO:0000256" key="10">
    <source>
        <dbReference type="ARBA" id="ARBA00022801"/>
    </source>
</evidence>
<feature type="region of interest" description="Disordered" evidence="15">
    <location>
        <begin position="995"/>
        <end position="1068"/>
    </location>
</feature>
<evidence type="ECO:0000313" key="18">
    <source>
        <dbReference type="EnsemblPlants" id="cds.evm.model.02.1699"/>
    </source>
</evidence>
<dbReference type="PANTHER" id="PTHR31973">
    <property type="entry name" value="POLYPROTEIN, PUTATIVE-RELATED"/>
    <property type="match status" value="1"/>
</dbReference>
<dbReference type="InterPro" id="IPR000070">
    <property type="entry name" value="Pectinesterase_cat"/>
</dbReference>
<dbReference type="SUPFAM" id="SSF51126">
    <property type="entry name" value="Pectin lyase-like"/>
    <property type="match status" value="1"/>
</dbReference>
<feature type="chain" id="PRO_5031442092" description="pectinesterase" evidence="16">
    <location>
        <begin position="22"/>
        <end position="1068"/>
    </location>
</feature>
<reference evidence="18" key="1">
    <citation type="submission" date="2018-11" db="EMBL/GenBank/DDBJ databases">
        <authorList>
            <person name="Grassa J C."/>
        </authorList>
    </citation>
    <scope>NUCLEOTIDE SEQUENCE [LARGE SCALE GENOMIC DNA]</scope>
</reference>
<dbReference type="InterPro" id="IPR006564">
    <property type="entry name" value="Znf_PMZ"/>
</dbReference>
<dbReference type="GO" id="GO:0008270">
    <property type="term" value="F:zinc ion binding"/>
    <property type="evidence" value="ECO:0007669"/>
    <property type="project" value="UniProtKB-KW"/>
</dbReference>
<evidence type="ECO:0000256" key="9">
    <source>
        <dbReference type="ARBA" id="ARBA00022771"/>
    </source>
</evidence>
<evidence type="ECO:0000256" key="5">
    <source>
        <dbReference type="ARBA" id="ARBA00022512"/>
    </source>
</evidence>
<dbReference type="GO" id="GO:0042545">
    <property type="term" value="P:cell wall modification"/>
    <property type="evidence" value="ECO:0007669"/>
    <property type="project" value="InterPro"/>
</dbReference>
<evidence type="ECO:0000256" key="8">
    <source>
        <dbReference type="ARBA" id="ARBA00022729"/>
    </source>
</evidence>
<reference evidence="18" key="2">
    <citation type="submission" date="2021-03" db="UniProtKB">
        <authorList>
            <consortium name="EnsemblPlants"/>
        </authorList>
    </citation>
    <scope>IDENTIFICATION</scope>
</reference>
<feature type="signal peptide" evidence="16">
    <location>
        <begin position="1"/>
        <end position="21"/>
    </location>
</feature>
<name>A0A803NUN7_CANSA</name>
<evidence type="ECO:0000256" key="2">
    <source>
        <dbReference type="ARBA" id="ARBA00005184"/>
    </source>
</evidence>
<feature type="compositionally biased region" description="Basic residues" evidence="15">
    <location>
        <begin position="1059"/>
        <end position="1068"/>
    </location>
</feature>
<dbReference type="InterPro" id="IPR033131">
    <property type="entry name" value="Pectinesterase_Asp_AS"/>
</dbReference>
<evidence type="ECO:0000313" key="19">
    <source>
        <dbReference type="Proteomes" id="UP000596661"/>
    </source>
</evidence>
<keyword evidence="7" id="KW-0479">Metal-binding</keyword>
<dbReference type="Pfam" id="PF10551">
    <property type="entry name" value="MULE"/>
    <property type="match status" value="1"/>
</dbReference>
<evidence type="ECO:0000256" key="1">
    <source>
        <dbReference type="ARBA" id="ARBA00004191"/>
    </source>
</evidence>
<dbReference type="InterPro" id="IPR018289">
    <property type="entry name" value="MULE_transposase_dom"/>
</dbReference>
<dbReference type="SMART" id="SM00575">
    <property type="entry name" value="ZnF_PMZ"/>
    <property type="match status" value="1"/>
</dbReference>
<dbReference type="Pfam" id="PF01095">
    <property type="entry name" value="Pectinesterase"/>
    <property type="match status" value="1"/>
</dbReference>
<keyword evidence="6" id="KW-0964">Secreted</keyword>
<dbReference type="InterPro" id="IPR011050">
    <property type="entry name" value="Pectin_lyase_fold/virulence"/>
</dbReference>
<accession>A0A803NUN7</accession>
<evidence type="ECO:0000259" key="17">
    <source>
        <dbReference type="PROSITE" id="PS50966"/>
    </source>
</evidence>
<keyword evidence="10" id="KW-0378">Hydrolase</keyword>
<comment type="similarity">
    <text evidence="3">Belongs to the pectinesterase family.</text>
</comment>
<protein>
    <recommendedName>
        <fullName evidence="4">pectinesterase</fullName>
        <ecNumber evidence="4">3.1.1.11</ecNumber>
    </recommendedName>
</protein>
<dbReference type="InterPro" id="IPR004332">
    <property type="entry name" value="Transposase_MuDR"/>
</dbReference>
<dbReference type="AlphaFoldDB" id="A0A803NUN7"/>
<keyword evidence="9 13" id="KW-0863">Zinc-finger</keyword>
<evidence type="ECO:0000256" key="12">
    <source>
        <dbReference type="ARBA" id="ARBA00023085"/>
    </source>
</evidence>
<evidence type="ECO:0000256" key="14">
    <source>
        <dbReference type="PROSITE-ProRule" id="PRU10040"/>
    </source>
</evidence>
<sequence>MALKVISLVILAVQLITPILAKPNLIPSDESKLDDWIDHNMKAYEKDKRNVSETINNKVTLDKVLTAAENAVKIVKVRKDGMGDFKTITDAVKSIPSGNTGRVIVWIGGGVYRERITVDRSKSFVTFYGDEDNVPVITFDGTAQKFGTWNSATVAVESHYFVAANIAFVGKLNGEQAVALRISGDKAAFHNCKFIGFQDTLCDDKGRHLFRDCYIEGTVDFIFGNGQSLYLNTTIRSVAKQTGVITAQARTMVSENSGFTFVHCKIIAEGDTYLGRAWKDMPRVIFAYTYMGPHIDVNGWSNGMWPIQAQAKKDVYYGEYKCMGPGANTSGRVKYAKMLTDEEIKPFMSMTFIQGNKWLIQPPNLKRQSESQSAFDWEHNQVSNVIQDVPDLAHNEAANEVQAEADLGQSEAQQDDELGHIVLVEEVEFLEDEYILDEDDEIELEVNTSEPSKWWASVDDFCNQGDLENSDSGYENDDDLQSLDSEDEYGETKVKRSRKQFIPTNEWSNFEFSLGLEFASVAQLREAIKEYFIATDKEFIYIFNHPTKVQVVCKAKGCGWSLYARVRKRDHLTFRVNSLNNVHDCGIVYDNKHVDATWLAKHFENEFRMNPNMHYTQFMELTANSKFSNTKRHVFYNAKKKARHTLEGSVAQQYIVLDDYCKQLVELNPGSTAIIKSRMVDHKRLFERVYICIKACKDGFKACRPLIGLDGCFLKGYCKGMLLAAIGIDVDNSILPIAYAVCEKENTDTWTWFLNFLKEDLEPIDVTKITMMSDRQKGLEKAQASTFEGAEVRFCVRHLYSNFKKEFPGLLLKQKLWACARATTPEDFTKKMAELKECDMLLNNLCESFNSAILDAREKPIVTLLEKLRFWLMSRRCVKRESVSKWVNPVGKRVTKIIEKNKQVARCCSCTRADSHTFEVSRSGIEKFSVDLVAKKCTCRGYQLTGIPCGHALSAICSFGLNEYDFVDDVYKKEAYIAQYVGEIYPMPSPDKWPNPGRNPIYPPTNSVLPGRPKKARNRDVDEPPAPNATKMRRFGQPTTQKNKGGRPLKKSPTEETVKRKKRRAKQG</sequence>
<evidence type="ECO:0000256" key="3">
    <source>
        <dbReference type="ARBA" id="ARBA00008891"/>
    </source>
</evidence>
<comment type="pathway">
    <text evidence="2">Glycan metabolism; pectin degradation; 2-dehydro-3-deoxy-D-gluconate from pectin: step 1/5.</text>
</comment>
<keyword evidence="19" id="KW-1185">Reference proteome</keyword>
<dbReference type="GO" id="GO:0045490">
    <property type="term" value="P:pectin catabolic process"/>
    <property type="evidence" value="ECO:0007669"/>
    <property type="project" value="UniProtKB-UniPathway"/>
</dbReference>
<dbReference type="EC" id="3.1.1.11" evidence="4"/>
<dbReference type="Pfam" id="PF03108">
    <property type="entry name" value="DBD_Tnp_Mut"/>
    <property type="match status" value="1"/>
</dbReference>
<evidence type="ECO:0000256" key="16">
    <source>
        <dbReference type="SAM" id="SignalP"/>
    </source>
</evidence>
<proteinExistence type="inferred from homology"/>
<evidence type="ECO:0000256" key="13">
    <source>
        <dbReference type="PROSITE-ProRule" id="PRU00325"/>
    </source>
</evidence>
<evidence type="ECO:0000256" key="7">
    <source>
        <dbReference type="ARBA" id="ARBA00022723"/>
    </source>
</evidence>
<feature type="active site" evidence="14">
    <location>
        <position position="220"/>
    </location>
</feature>
<evidence type="ECO:0000256" key="15">
    <source>
        <dbReference type="SAM" id="MobiDB-lite"/>
    </source>
</evidence>
<keyword evidence="8 16" id="KW-0732">Signal</keyword>
<dbReference type="EMBL" id="UZAU01000215">
    <property type="status" value="NOT_ANNOTATED_CDS"/>
    <property type="molecule type" value="Genomic_DNA"/>
</dbReference>
<dbReference type="Proteomes" id="UP000596661">
    <property type="component" value="Chromosome 2"/>
</dbReference>
<evidence type="ECO:0000256" key="11">
    <source>
        <dbReference type="ARBA" id="ARBA00022833"/>
    </source>
</evidence>
<keyword evidence="5" id="KW-0134">Cell wall</keyword>
<feature type="domain" description="SWIM-type" evidence="17">
    <location>
        <begin position="928"/>
        <end position="960"/>
    </location>
</feature>
<dbReference type="GO" id="GO:0030599">
    <property type="term" value="F:pectinesterase activity"/>
    <property type="evidence" value="ECO:0007669"/>
    <property type="project" value="UniProtKB-EC"/>
</dbReference>
<dbReference type="EnsemblPlants" id="evm.model.02.1699">
    <property type="protein sequence ID" value="cds.evm.model.02.1699"/>
    <property type="gene ID" value="evm.TU.02.1699"/>
</dbReference>
<dbReference type="UniPathway" id="UPA00545">
    <property type="reaction ID" value="UER00823"/>
</dbReference>
<dbReference type="InterPro" id="IPR007527">
    <property type="entry name" value="Znf_SWIM"/>
</dbReference>
<dbReference type="Pfam" id="PF04434">
    <property type="entry name" value="SWIM"/>
    <property type="match status" value="1"/>
</dbReference>
<dbReference type="InterPro" id="IPR012334">
    <property type="entry name" value="Pectin_lyas_fold"/>
</dbReference>
<dbReference type="PROSITE" id="PS00503">
    <property type="entry name" value="PECTINESTERASE_2"/>
    <property type="match status" value="1"/>
</dbReference>
<dbReference type="PROSITE" id="PS50966">
    <property type="entry name" value="ZF_SWIM"/>
    <property type="match status" value="1"/>
</dbReference>
<keyword evidence="12" id="KW-0063">Aspartyl esterase</keyword>
<dbReference type="Gene3D" id="2.160.20.10">
    <property type="entry name" value="Single-stranded right-handed beta-helix, Pectin lyase-like"/>
    <property type="match status" value="1"/>
</dbReference>
<feature type="compositionally biased region" description="Acidic residues" evidence="15">
    <location>
        <begin position="474"/>
        <end position="485"/>
    </location>
</feature>
<dbReference type="PANTHER" id="PTHR31973:SF187">
    <property type="entry name" value="MUTATOR TRANSPOSASE MUDRA PROTEIN"/>
    <property type="match status" value="1"/>
</dbReference>
<dbReference type="Gramene" id="evm.model.02.1699">
    <property type="protein sequence ID" value="cds.evm.model.02.1699"/>
    <property type="gene ID" value="evm.TU.02.1699"/>
</dbReference>
<keyword evidence="11" id="KW-0862">Zinc</keyword>
<feature type="region of interest" description="Disordered" evidence="15">
    <location>
        <begin position="466"/>
        <end position="485"/>
    </location>
</feature>
<organism evidence="18 19">
    <name type="scientific">Cannabis sativa</name>
    <name type="common">Hemp</name>
    <name type="synonym">Marijuana</name>
    <dbReference type="NCBI Taxonomy" id="3483"/>
    <lineage>
        <taxon>Eukaryota</taxon>
        <taxon>Viridiplantae</taxon>
        <taxon>Streptophyta</taxon>
        <taxon>Embryophyta</taxon>
        <taxon>Tracheophyta</taxon>
        <taxon>Spermatophyta</taxon>
        <taxon>Magnoliopsida</taxon>
        <taxon>eudicotyledons</taxon>
        <taxon>Gunneridae</taxon>
        <taxon>Pentapetalae</taxon>
        <taxon>rosids</taxon>
        <taxon>fabids</taxon>
        <taxon>Rosales</taxon>
        <taxon>Cannabaceae</taxon>
        <taxon>Cannabis</taxon>
    </lineage>
</organism>
<comment type="subcellular location">
    <subcellularLocation>
        <location evidence="1">Secreted</location>
        <location evidence="1">Cell wall</location>
    </subcellularLocation>
</comment>
<dbReference type="FunFam" id="2.160.20.10:FF:000008">
    <property type="entry name" value="Pectinesterase"/>
    <property type="match status" value="1"/>
</dbReference>
<evidence type="ECO:0000256" key="6">
    <source>
        <dbReference type="ARBA" id="ARBA00022525"/>
    </source>
</evidence>
<evidence type="ECO:0000256" key="4">
    <source>
        <dbReference type="ARBA" id="ARBA00013229"/>
    </source>
</evidence>